<gene>
    <name evidence="2" type="ORF">D9758_015480</name>
</gene>
<protein>
    <submittedName>
        <fullName evidence="2">Uncharacterized protein</fullName>
    </submittedName>
</protein>
<dbReference type="InterPro" id="IPR009027">
    <property type="entry name" value="Ribosomal_bL9/RNase_H1_N"/>
</dbReference>
<feature type="region of interest" description="Disordered" evidence="1">
    <location>
        <begin position="115"/>
        <end position="163"/>
    </location>
</feature>
<organism evidence="2 3">
    <name type="scientific">Tetrapyrgos nigripes</name>
    <dbReference type="NCBI Taxonomy" id="182062"/>
    <lineage>
        <taxon>Eukaryota</taxon>
        <taxon>Fungi</taxon>
        <taxon>Dikarya</taxon>
        <taxon>Basidiomycota</taxon>
        <taxon>Agaricomycotina</taxon>
        <taxon>Agaricomycetes</taxon>
        <taxon>Agaricomycetidae</taxon>
        <taxon>Agaricales</taxon>
        <taxon>Marasmiineae</taxon>
        <taxon>Marasmiaceae</taxon>
        <taxon>Tetrapyrgos</taxon>
    </lineage>
</organism>
<proteinExistence type="predicted"/>
<accession>A0A8H5CNB6</accession>
<dbReference type="Proteomes" id="UP000559256">
    <property type="component" value="Unassembled WGS sequence"/>
</dbReference>
<reference evidence="2 3" key="1">
    <citation type="journal article" date="2020" name="ISME J.">
        <title>Uncovering the hidden diversity of litter-decomposition mechanisms in mushroom-forming fungi.</title>
        <authorList>
            <person name="Floudas D."/>
            <person name="Bentzer J."/>
            <person name="Ahren D."/>
            <person name="Johansson T."/>
            <person name="Persson P."/>
            <person name="Tunlid A."/>
        </authorList>
    </citation>
    <scope>NUCLEOTIDE SEQUENCE [LARGE SCALE GENOMIC DNA]</scope>
    <source>
        <strain evidence="2 3">CBS 291.85</strain>
    </source>
</reference>
<comment type="caution">
    <text evidence="2">The sequence shown here is derived from an EMBL/GenBank/DDBJ whole genome shotgun (WGS) entry which is preliminary data.</text>
</comment>
<evidence type="ECO:0000313" key="3">
    <source>
        <dbReference type="Proteomes" id="UP000559256"/>
    </source>
</evidence>
<evidence type="ECO:0000313" key="2">
    <source>
        <dbReference type="EMBL" id="KAF5344409.1"/>
    </source>
</evidence>
<keyword evidence="3" id="KW-1185">Reference proteome</keyword>
<sequence>MSSSTLAEEQYQVKKTEKQRGVDEEQARLAAELDASEDARLIKEYFESAGMQVPGGLQDLLYSDDAEESIAKKIALERDGKEDSIIVLIEFHGQTVQYIRLKPGAWLVVTTSSMDKPEPVPRNSASHKAVPLPLWDSDDDPSPHKPVTLPLWDSDEEPEIGKDECRDKKTPALRSQAPLCGSDPPKKKDGQNTSIAMYRAWCKVPSVFDLVSSWPNDEENIPVFVVTQGWHVGIFVSWKTTQHFVSYVFGPMYKKCPSLAIAIKWWSKCLNNEKLHPKVLERLVTAPPYPIMCQTAAWAGDSLIVESGQGGDVFSDSGLPIHFPALAPAALAPATSSRSSGPPSAPVTPRSTRTLIHIHDSDSETNDEYSQHFNDEFGISELRHLSSQNM</sequence>
<feature type="compositionally biased region" description="Basic and acidic residues" evidence="1">
    <location>
        <begin position="11"/>
        <end position="24"/>
    </location>
</feature>
<name>A0A8H5CNB6_9AGAR</name>
<dbReference type="EMBL" id="JAACJM010000125">
    <property type="protein sequence ID" value="KAF5344409.1"/>
    <property type="molecule type" value="Genomic_DNA"/>
</dbReference>
<feature type="region of interest" description="Disordered" evidence="1">
    <location>
        <begin position="1"/>
        <end position="24"/>
    </location>
</feature>
<feature type="region of interest" description="Disordered" evidence="1">
    <location>
        <begin position="333"/>
        <end position="352"/>
    </location>
</feature>
<dbReference type="SUPFAM" id="SSF55658">
    <property type="entry name" value="L9 N-domain-like"/>
    <property type="match status" value="1"/>
</dbReference>
<evidence type="ECO:0000256" key="1">
    <source>
        <dbReference type="SAM" id="MobiDB-lite"/>
    </source>
</evidence>
<dbReference type="AlphaFoldDB" id="A0A8H5CNB6"/>